<protein>
    <submittedName>
        <fullName evidence="2">Uncharacterized protein</fullName>
    </submittedName>
</protein>
<evidence type="ECO:0000256" key="1">
    <source>
        <dbReference type="SAM" id="SignalP"/>
    </source>
</evidence>
<gene>
    <name evidence="2" type="ORF">SLEP1_g9708</name>
</gene>
<dbReference type="Proteomes" id="UP001054252">
    <property type="component" value="Unassembled WGS sequence"/>
</dbReference>
<name>A0AAV5IBQ7_9ROSI</name>
<evidence type="ECO:0000313" key="2">
    <source>
        <dbReference type="EMBL" id="GKU96477.1"/>
    </source>
</evidence>
<organism evidence="2 3">
    <name type="scientific">Rubroshorea leprosula</name>
    <dbReference type="NCBI Taxonomy" id="152421"/>
    <lineage>
        <taxon>Eukaryota</taxon>
        <taxon>Viridiplantae</taxon>
        <taxon>Streptophyta</taxon>
        <taxon>Embryophyta</taxon>
        <taxon>Tracheophyta</taxon>
        <taxon>Spermatophyta</taxon>
        <taxon>Magnoliopsida</taxon>
        <taxon>eudicotyledons</taxon>
        <taxon>Gunneridae</taxon>
        <taxon>Pentapetalae</taxon>
        <taxon>rosids</taxon>
        <taxon>malvids</taxon>
        <taxon>Malvales</taxon>
        <taxon>Dipterocarpaceae</taxon>
        <taxon>Rubroshorea</taxon>
    </lineage>
</organism>
<feature type="chain" id="PRO_5043764217" evidence="1">
    <location>
        <begin position="37"/>
        <end position="83"/>
    </location>
</feature>
<keyword evidence="3" id="KW-1185">Reference proteome</keyword>
<sequence>MGCLSRCRSVNHSLFYFRMILLTIAVLLMRSSQSRAFPPSTMEVSGSQTDQNPINLESMFRRLMAVLSKGQSVPLFGPSPDIN</sequence>
<feature type="signal peptide" evidence="1">
    <location>
        <begin position="1"/>
        <end position="36"/>
    </location>
</feature>
<dbReference type="EMBL" id="BPVZ01000010">
    <property type="protein sequence ID" value="GKU96477.1"/>
    <property type="molecule type" value="Genomic_DNA"/>
</dbReference>
<keyword evidence="1" id="KW-0732">Signal</keyword>
<comment type="caution">
    <text evidence="2">The sequence shown here is derived from an EMBL/GenBank/DDBJ whole genome shotgun (WGS) entry which is preliminary data.</text>
</comment>
<evidence type="ECO:0000313" key="3">
    <source>
        <dbReference type="Proteomes" id="UP001054252"/>
    </source>
</evidence>
<accession>A0AAV5IBQ7</accession>
<dbReference type="AlphaFoldDB" id="A0AAV5IBQ7"/>
<proteinExistence type="predicted"/>
<reference evidence="2 3" key="1">
    <citation type="journal article" date="2021" name="Commun. Biol.">
        <title>The genome of Shorea leprosula (Dipterocarpaceae) highlights the ecological relevance of drought in aseasonal tropical rainforests.</title>
        <authorList>
            <person name="Ng K.K.S."/>
            <person name="Kobayashi M.J."/>
            <person name="Fawcett J.A."/>
            <person name="Hatakeyama M."/>
            <person name="Paape T."/>
            <person name="Ng C.H."/>
            <person name="Ang C.C."/>
            <person name="Tnah L.H."/>
            <person name="Lee C.T."/>
            <person name="Nishiyama T."/>
            <person name="Sese J."/>
            <person name="O'Brien M.J."/>
            <person name="Copetti D."/>
            <person name="Mohd Noor M.I."/>
            <person name="Ong R.C."/>
            <person name="Putra M."/>
            <person name="Sireger I.Z."/>
            <person name="Indrioko S."/>
            <person name="Kosugi Y."/>
            <person name="Izuno A."/>
            <person name="Isagi Y."/>
            <person name="Lee S.L."/>
            <person name="Shimizu K.K."/>
        </authorList>
    </citation>
    <scope>NUCLEOTIDE SEQUENCE [LARGE SCALE GENOMIC DNA]</scope>
    <source>
        <strain evidence="2">214</strain>
    </source>
</reference>